<dbReference type="GO" id="GO:0000150">
    <property type="term" value="F:DNA strand exchange activity"/>
    <property type="evidence" value="ECO:0007669"/>
    <property type="project" value="InterPro"/>
</dbReference>
<feature type="coiled-coil region" evidence="1">
    <location>
        <begin position="413"/>
        <end position="470"/>
    </location>
</feature>
<dbReference type="InterPro" id="IPR038109">
    <property type="entry name" value="DNA_bind_recomb_sf"/>
</dbReference>
<sequence length="548" mass="62453">MKVAIYSRKSVFTGKGESIENQIEMCKEYFSRLNRNDVEYFIYEDEGFSGGNINRPRFQQLLKDIKKNSFDALICYRLDRISRNVADFSTTLELLQEHNVDFISIREQFDTSTPMGRAMVYIASVFAQLERETIAERIRDNMLQLSKTGRWLGGVCPLGFTSEKITYVDSEYNERSMFKLSPLEEEMNVVRFIFSKYLATSSIHMALKELLASNIKGKHGGDFASMSLADILKNPVYVQSDSSIKEYYESLGVNFFGEPNGCGIMLYNKKNSKGKLRDMSEWIAAVGKHKGIISSSDWLKVQYSLDRNSKKNNPRQGTSVKALLSGVLKCSICGAPMRVCYGRLRKDGKRNHYYMCTMKAHSCKSRCENPNAKGLELEQEVINRLINYNEETLLRKLTSYADELKNSTPNDMIKNIDKSIDEKKAEMDTLMSQLGKTNNPATQNFILKKADSLSNEIMDLENKLNGIHKKKEQNSIEMRNIEIIMSSFSEFTKLCSTIKDVSNIEDENIKIALRNLINRLVSKISYNGFTKEVVIDIMGSQDNCSPSG</sequence>
<dbReference type="InterPro" id="IPR036162">
    <property type="entry name" value="Resolvase-like_N_sf"/>
</dbReference>
<dbReference type="EMBL" id="MAPZ01000010">
    <property type="protein sequence ID" value="OBY11889.1"/>
    <property type="molecule type" value="Genomic_DNA"/>
</dbReference>
<keyword evidence="5" id="KW-1185">Reference proteome</keyword>
<dbReference type="Pfam" id="PF00239">
    <property type="entry name" value="Resolvase"/>
    <property type="match status" value="1"/>
</dbReference>
<organism evidence="4 5">
    <name type="scientific">Clostridium paraputrificum</name>
    <dbReference type="NCBI Taxonomy" id="29363"/>
    <lineage>
        <taxon>Bacteria</taxon>
        <taxon>Bacillati</taxon>
        <taxon>Bacillota</taxon>
        <taxon>Clostridia</taxon>
        <taxon>Eubacteriales</taxon>
        <taxon>Clostridiaceae</taxon>
        <taxon>Clostridium</taxon>
    </lineage>
</organism>
<dbReference type="SUPFAM" id="SSF53041">
    <property type="entry name" value="Resolvase-like"/>
    <property type="match status" value="1"/>
</dbReference>
<dbReference type="AlphaFoldDB" id="A0A1B8RSU5"/>
<dbReference type="PROSITE" id="PS51736">
    <property type="entry name" value="RECOMBINASES_3"/>
    <property type="match status" value="1"/>
</dbReference>
<evidence type="ECO:0000313" key="5">
    <source>
        <dbReference type="Proteomes" id="UP000092714"/>
    </source>
</evidence>
<feature type="domain" description="Resolvase/invertase-type recombinase catalytic" evidence="2">
    <location>
        <begin position="2"/>
        <end position="149"/>
    </location>
</feature>
<evidence type="ECO:0000313" key="4">
    <source>
        <dbReference type="EMBL" id="OBY11889.1"/>
    </source>
</evidence>
<dbReference type="SMART" id="SM00857">
    <property type="entry name" value="Resolvase"/>
    <property type="match status" value="1"/>
</dbReference>
<dbReference type="Pfam" id="PF13408">
    <property type="entry name" value="Zn_ribbon_recom"/>
    <property type="match status" value="1"/>
</dbReference>
<dbReference type="PANTHER" id="PTHR30461:SF23">
    <property type="entry name" value="DNA RECOMBINASE-RELATED"/>
    <property type="match status" value="1"/>
</dbReference>
<dbReference type="InterPro" id="IPR006119">
    <property type="entry name" value="Resolv_N"/>
</dbReference>
<keyword evidence="1" id="KW-0175">Coiled coil</keyword>
<evidence type="ECO:0000259" key="3">
    <source>
        <dbReference type="PROSITE" id="PS51737"/>
    </source>
</evidence>
<evidence type="ECO:0000259" key="2">
    <source>
        <dbReference type="PROSITE" id="PS51736"/>
    </source>
</evidence>
<dbReference type="OrthoDB" id="9781670at2"/>
<dbReference type="Pfam" id="PF07508">
    <property type="entry name" value="Recombinase"/>
    <property type="match status" value="1"/>
</dbReference>
<dbReference type="CDD" id="cd03768">
    <property type="entry name" value="SR_ResInv"/>
    <property type="match status" value="1"/>
</dbReference>
<dbReference type="RefSeq" id="WP_065254303.1">
    <property type="nucleotide sequence ID" value="NZ_MAPZ01000010.1"/>
</dbReference>
<dbReference type="PROSITE" id="PS51737">
    <property type="entry name" value="RECOMBINASE_DNA_BIND"/>
    <property type="match status" value="1"/>
</dbReference>
<accession>A0A1B8RSU5</accession>
<evidence type="ECO:0000256" key="1">
    <source>
        <dbReference type="SAM" id="Coils"/>
    </source>
</evidence>
<dbReference type="Proteomes" id="UP000092714">
    <property type="component" value="Unassembled WGS sequence"/>
</dbReference>
<dbReference type="Gene3D" id="3.40.50.1390">
    <property type="entry name" value="Resolvase, N-terminal catalytic domain"/>
    <property type="match status" value="1"/>
</dbReference>
<dbReference type="InterPro" id="IPR011109">
    <property type="entry name" value="DNA_bind_recombinase_dom"/>
</dbReference>
<feature type="domain" description="Recombinase" evidence="3">
    <location>
        <begin position="157"/>
        <end position="311"/>
    </location>
</feature>
<proteinExistence type="predicted"/>
<comment type="caution">
    <text evidence="4">The sequence shown here is derived from an EMBL/GenBank/DDBJ whole genome shotgun (WGS) entry which is preliminary data.</text>
</comment>
<dbReference type="InterPro" id="IPR025827">
    <property type="entry name" value="Zn_ribbon_recom_dom"/>
</dbReference>
<name>A0A1B8RSU5_9CLOT</name>
<dbReference type="InterPro" id="IPR050639">
    <property type="entry name" value="SSR_resolvase"/>
</dbReference>
<gene>
    <name evidence="4" type="ORF">CP373A1_02905</name>
</gene>
<dbReference type="PANTHER" id="PTHR30461">
    <property type="entry name" value="DNA-INVERTASE FROM LAMBDOID PROPHAGE"/>
    <property type="match status" value="1"/>
</dbReference>
<dbReference type="Gene3D" id="3.90.1750.20">
    <property type="entry name" value="Putative Large Serine Recombinase, Chain B, Domain 2"/>
    <property type="match status" value="1"/>
</dbReference>
<reference evidence="4 5" key="1">
    <citation type="submission" date="2016-06" db="EMBL/GenBank/DDBJ databases">
        <authorList>
            <person name="Kjaerup R.B."/>
            <person name="Dalgaard T.S."/>
            <person name="Juul-Madsen H.R."/>
        </authorList>
    </citation>
    <scope>NUCLEOTIDE SEQUENCE [LARGE SCALE GENOMIC DNA]</scope>
    <source>
        <strain evidence="4 5">373-A1</strain>
    </source>
</reference>
<dbReference type="GO" id="GO:0003677">
    <property type="term" value="F:DNA binding"/>
    <property type="evidence" value="ECO:0007669"/>
    <property type="project" value="InterPro"/>
</dbReference>
<protein>
    <submittedName>
        <fullName evidence="4">Serine recombinase</fullName>
    </submittedName>
</protein>